<evidence type="ECO:0000313" key="4">
    <source>
        <dbReference type="Proteomes" id="UP000886523"/>
    </source>
</evidence>
<dbReference type="GO" id="GO:0071966">
    <property type="term" value="P:fungal-type cell wall polysaccharide metabolic process"/>
    <property type="evidence" value="ECO:0007669"/>
    <property type="project" value="TreeGrafter"/>
</dbReference>
<dbReference type="InterPro" id="IPR017853">
    <property type="entry name" value="GH"/>
</dbReference>
<evidence type="ECO:0000259" key="2">
    <source>
        <dbReference type="Pfam" id="PF11790"/>
    </source>
</evidence>
<feature type="signal peptide" evidence="1">
    <location>
        <begin position="1"/>
        <end position="22"/>
    </location>
</feature>
<keyword evidence="4" id="KW-1185">Reference proteome</keyword>
<dbReference type="Pfam" id="PF11790">
    <property type="entry name" value="Glyco_hydro_cc"/>
    <property type="match status" value="1"/>
</dbReference>
<dbReference type="InterPro" id="IPR053183">
    <property type="entry name" value="ASL1"/>
</dbReference>
<dbReference type="Proteomes" id="UP000886523">
    <property type="component" value="Unassembled WGS sequence"/>
</dbReference>
<protein>
    <submittedName>
        <fullName evidence="3">Glycoside hydrolase family 128 protein</fullName>
    </submittedName>
</protein>
<feature type="domain" description="Asl1-like glycosyl hydrolase catalytic" evidence="2">
    <location>
        <begin position="57"/>
        <end position="295"/>
    </location>
</feature>
<dbReference type="GO" id="GO:0016787">
    <property type="term" value="F:hydrolase activity"/>
    <property type="evidence" value="ECO:0007669"/>
    <property type="project" value="UniProtKB-KW"/>
</dbReference>
<evidence type="ECO:0000313" key="3">
    <source>
        <dbReference type="EMBL" id="KAF9521061.1"/>
    </source>
</evidence>
<name>A0A9P6DZZ7_9AGAM</name>
<organism evidence="3 4">
    <name type="scientific">Hydnum rufescens UP504</name>
    <dbReference type="NCBI Taxonomy" id="1448309"/>
    <lineage>
        <taxon>Eukaryota</taxon>
        <taxon>Fungi</taxon>
        <taxon>Dikarya</taxon>
        <taxon>Basidiomycota</taxon>
        <taxon>Agaricomycotina</taxon>
        <taxon>Agaricomycetes</taxon>
        <taxon>Cantharellales</taxon>
        <taxon>Hydnaceae</taxon>
        <taxon>Hydnum</taxon>
    </lineage>
</organism>
<dbReference type="PANTHER" id="PTHR34154:SF3">
    <property type="entry name" value="ALKALI-SENSITIVE LINKAGE PROTEIN 1"/>
    <property type="match status" value="1"/>
</dbReference>
<accession>A0A9P6DZZ7</accession>
<dbReference type="PANTHER" id="PTHR34154">
    <property type="entry name" value="ALKALI-SENSITIVE LINKAGE PROTEIN 1"/>
    <property type="match status" value="1"/>
</dbReference>
<dbReference type="AlphaFoldDB" id="A0A9P6DZZ7"/>
<comment type="caution">
    <text evidence="3">The sequence shown here is derived from an EMBL/GenBank/DDBJ whole genome shotgun (WGS) entry which is preliminary data.</text>
</comment>
<dbReference type="InterPro" id="IPR024655">
    <property type="entry name" value="Asl1_glyco_hydro_catalytic"/>
</dbReference>
<evidence type="ECO:0000256" key="1">
    <source>
        <dbReference type="SAM" id="SignalP"/>
    </source>
</evidence>
<dbReference type="GO" id="GO:0009277">
    <property type="term" value="C:fungal-type cell wall"/>
    <property type="evidence" value="ECO:0007669"/>
    <property type="project" value="TreeGrafter"/>
</dbReference>
<feature type="chain" id="PRO_5040440403" evidence="1">
    <location>
        <begin position="23"/>
        <end position="298"/>
    </location>
</feature>
<dbReference type="SUPFAM" id="SSF51445">
    <property type="entry name" value="(Trans)glycosidases"/>
    <property type="match status" value="1"/>
</dbReference>
<dbReference type="EMBL" id="MU128909">
    <property type="protein sequence ID" value="KAF9521061.1"/>
    <property type="molecule type" value="Genomic_DNA"/>
</dbReference>
<keyword evidence="3" id="KW-0378">Hydrolase</keyword>
<dbReference type="OrthoDB" id="5959761at2759"/>
<keyword evidence="1" id="KW-0732">Signal</keyword>
<proteinExistence type="predicted"/>
<sequence>MNSIARWLVVTFMMTICSLSSAGALNEAVKRHDVVARAIEGRANVENLQPRAHGKVGLVWANGVDDHLHQYVTSKTHYLYTWHPHCPSRAAELGLACGRMLWGPRELILFRELRTHPGTWILIGMNEVNEPSQSNISPEYGIKLWNEEIRPFGLKGYKLVSPSVTSGPSGKAWFKKFFAGCGNYDGQSHCGVHVLAIHIYVTGVSTFKSMATDFHNSFGLTMWISEFACQDFVGGPQASMSHIWEFMTQVTQWMNEQNWIEAYFAFGLLHDMWNVNYANQLMKSDGSPSSLGHYYINS</sequence>
<gene>
    <name evidence="3" type="ORF">BS47DRAFT_1386758</name>
</gene>
<reference evidence="3" key="1">
    <citation type="journal article" date="2020" name="Nat. Commun.">
        <title>Large-scale genome sequencing of mycorrhizal fungi provides insights into the early evolution of symbiotic traits.</title>
        <authorList>
            <person name="Miyauchi S."/>
            <person name="Kiss E."/>
            <person name="Kuo A."/>
            <person name="Drula E."/>
            <person name="Kohler A."/>
            <person name="Sanchez-Garcia M."/>
            <person name="Morin E."/>
            <person name="Andreopoulos B."/>
            <person name="Barry K.W."/>
            <person name="Bonito G."/>
            <person name="Buee M."/>
            <person name="Carver A."/>
            <person name="Chen C."/>
            <person name="Cichocki N."/>
            <person name="Clum A."/>
            <person name="Culley D."/>
            <person name="Crous P.W."/>
            <person name="Fauchery L."/>
            <person name="Girlanda M."/>
            <person name="Hayes R.D."/>
            <person name="Keri Z."/>
            <person name="LaButti K."/>
            <person name="Lipzen A."/>
            <person name="Lombard V."/>
            <person name="Magnuson J."/>
            <person name="Maillard F."/>
            <person name="Murat C."/>
            <person name="Nolan M."/>
            <person name="Ohm R.A."/>
            <person name="Pangilinan J."/>
            <person name="Pereira M.F."/>
            <person name="Perotto S."/>
            <person name="Peter M."/>
            <person name="Pfister S."/>
            <person name="Riley R."/>
            <person name="Sitrit Y."/>
            <person name="Stielow J.B."/>
            <person name="Szollosi G."/>
            <person name="Zifcakova L."/>
            <person name="Stursova M."/>
            <person name="Spatafora J.W."/>
            <person name="Tedersoo L."/>
            <person name="Vaario L.M."/>
            <person name="Yamada A."/>
            <person name="Yan M."/>
            <person name="Wang P."/>
            <person name="Xu J."/>
            <person name="Bruns T."/>
            <person name="Baldrian P."/>
            <person name="Vilgalys R."/>
            <person name="Dunand C."/>
            <person name="Henrissat B."/>
            <person name="Grigoriev I.V."/>
            <person name="Hibbett D."/>
            <person name="Nagy L.G."/>
            <person name="Martin F.M."/>
        </authorList>
    </citation>
    <scope>NUCLEOTIDE SEQUENCE</scope>
    <source>
        <strain evidence="3">UP504</strain>
    </source>
</reference>